<feature type="domain" description="Pyrrolo-quinoline quinone repeat" evidence="5">
    <location>
        <begin position="142"/>
        <end position="719"/>
    </location>
</feature>
<dbReference type="Gene3D" id="2.140.10.10">
    <property type="entry name" value="Quinoprotein alcohol dehydrogenase-like superfamily"/>
    <property type="match status" value="1"/>
</dbReference>
<keyword evidence="4" id="KW-0472">Membrane</keyword>
<keyword evidence="7" id="KW-1185">Reference proteome</keyword>
<evidence type="ECO:0000313" key="7">
    <source>
        <dbReference type="Proteomes" id="UP000600449"/>
    </source>
</evidence>
<sequence length="744" mass="79744">MRKRYVLVFVPAACGAVLGALAYFGAHTGVDGTLGALLALIGAVAVAAGALLGLFAPLGRGLRGALDALLALGAVLTAIAAWFLMQELFVLAMVLALLGLLVALVMPASRKAALVRSALLPLAATLALPAPNAEAQAQAPEWSSFHGDLAASKFSAVESFTPQSVDRLVRAWEVQTGDVSDGSGELPATVWSATPIYANDTLYLGTPFYRILALDPATGAERWSYDSRSTLEALTQPALKNRGVSYWESGREGVCEKRIFLGTMDAELHAVDADTGAPCADFADGGVLNVNQWNDVNDKFPFSLLQPPTIVGDTILLGWAGMDWEYSVAPPGNLLAIDVRTGELLWDTAFIPEAMIPRTGTANIWTAMSADPELGLVYAPVSSPSPNYWGGDRTDPIPLATSVSAIDIETGEIVWSFQHVRHDIWDYDTPSAPTLVDIERNGETVPALVQATKQGFLFVLDRRTGEPIFPVEERPVPESDAQGEVTAPTQPFAVVPAPLSNALEIPDVWALSDIMSLGQCSRERDQYRYEGLFTPPSEQGTLMYPGTAGATNWGGLAVDPRRGILYVNSMRVVQLIKLIPRAEYEEIAGESGAEQGYYPQEGSPYGFLLTDWSNWAGIPCWEPPFGTFSAIDLATGERLYEVPFGMGQYWGFYGMRDWGTPTLGGPVVTAGGVVFIGASMDARVRALNAATGEEIWSDRVHAPAVSIPAIYTHEGVDYVVFAVGGNPILKDQVADQIVAYRLGE</sequence>
<evidence type="ECO:0000256" key="1">
    <source>
        <dbReference type="ARBA" id="ARBA00001931"/>
    </source>
</evidence>
<dbReference type="Pfam" id="PF01011">
    <property type="entry name" value="PQQ"/>
    <property type="match status" value="1"/>
</dbReference>
<keyword evidence="3" id="KW-0560">Oxidoreductase</keyword>
<dbReference type="InterPro" id="IPR018391">
    <property type="entry name" value="PQQ_b-propeller_rpt"/>
</dbReference>
<protein>
    <submittedName>
        <fullName evidence="6">Quinate dehydrogenase</fullName>
    </submittedName>
</protein>
<organism evidence="6 7">
    <name type="scientific">Salinarimonas ramus</name>
    <dbReference type="NCBI Taxonomy" id="690164"/>
    <lineage>
        <taxon>Bacteria</taxon>
        <taxon>Pseudomonadati</taxon>
        <taxon>Pseudomonadota</taxon>
        <taxon>Alphaproteobacteria</taxon>
        <taxon>Hyphomicrobiales</taxon>
        <taxon>Salinarimonadaceae</taxon>
        <taxon>Salinarimonas</taxon>
    </lineage>
</organism>
<dbReference type="SMART" id="SM00564">
    <property type="entry name" value="PQQ"/>
    <property type="match status" value="5"/>
</dbReference>
<evidence type="ECO:0000256" key="3">
    <source>
        <dbReference type="ARBA" id="ARBA00023002"/>
    </source>
</evidence>
<comment type="similarity">
    <text evidence="2">Belongs to the bacterial PQQ dehydrogenase family.</text>
</comment>
<accession>A0A917V5N0</accession>
<dbReference type="GO" id="GO:0048038">
    <property type="term" value="F:quinone binding"/>
    <property type="evidence" value="ECO:0007669"/>
    <property type="project" value="InterPro"/>
</dbReference>
<evidence type="ECO:0000256" key="4">
    <source>
        <dbReference type="SAM" id="Phobius"/>
    </source>
</evidence>
<feature type="transmembrane region" description="Helical" evidence="4">
    <location>
        <begin position="113"/>
        <end position="130"/>
    </location>
</feature>
<dbReference type="Proteomes" id="UP000600449">
    <property type="component" value="Unassembled WGS sequence"/>
</dbReference>
<dbReference type="InterPro" id="IPR017511">
    <property type="entry name" value="PQQ_mDH"/>
</dbReference>
<dbReference type="AlphaFoldDB" id="A0A917V5N0"/>
<comment type="caution">
    <text evidence="6">The sequence shown here is derived from an EMBL/GenBank/DDBJ whole genome shotgun (WGS) entry which is preliminary data.</text>
</comment>
<keyword evidence="4" id="KW-0812">Transmembrane</keyword>
<feature type="transmembrane region" description="Helical" evidence="4">
    <location>
        <begin position="32"/>
        <end position="58"/>
    </location>
</feature>
<name>A0A917V5N0_9HYPH</name>
<dbReference type="CDD" id="cd10280">
    <property type="entry name" value="PQQ_mGDH"/>
    <property type="match status" value="1"/>
</dbReference>
<evidence type="ECO:0000259" key="5">
    <source>
        <dbReference type="Pfam" id="PF01011"/>
    </source>
</evidence>
<gene>
    <name evidence="6" type="ORF">GCM10011322_30070</name>
</gene>
<dbReference type="GO" id="GO:0016020">
    <property type="term" value="C:membrane"/>
    <property type="evidence" value="ECO:0007669"/>
    <property type="project" value="InterPro"/>
</dbReference>
<dbReference type="InterPro" id="IPR002372">
    <property type="entry name" value="PQQ_rpt_dom"/>
</dbReference>
<dbReference type="GO" id="GO:0008876">
    <property type="term" value="F:quinoprotein glucose dehydrogenase activity"/>
    <property type="evidence" value="ECO:0007669"/>
    <property type="project" value="TreeGrafter"/>
</dbReference>
<keyword evidence="4" id="KW-1133">Transmembrane helix</keyword>
<reference evidence="6 7" key="1">
    <citation type="journal article" date="2014" name="Int. J. Syst. Evol. Microbiol.">
        <title>Complete genome sequence of Corynebacterium casei LMG S-19264T (=DSM 44701T), isolated from a smear-ripened cheese.</title>
        <authorList>
            <consortium name="US DOE Joint Genome Institute (JGI-PGF)"/>
            <person name="Walter F."/>
            <person name="Albersmeier A."/>
            <person name="Kalinowski J."/>
            <person name="Ruckert C."/>
        </authorList>
    </citation>
    <scope>NUCLEOTIDE SEQUENCE [LARGE SCALE GENOMIC DNA]</scope>
    <source>
        <strain evidence="6 7">CGMCC 1.9161</strain>
    </source>
</reference>
<evidence type="ECO:0000256" key="2">
    <source>
        <dbReference type="ARBA" id="ARBA00008156"/>
    </source>
</evidence>
<dbReference type="EMBL" id="BMMF01000009">
    <property type="protein sequence ID" value="GGK40946.1"/>
    <property type="molecule type" value="Genomic_DNA"/>
</dbReference>
<dbReference type="SUPFAM" id="SSF50998">
    <property type="entry name" value="Quinoprotein alcohol dehydrogenase-like"/>
    <property type="match status" value="1"/>
</dbReference>
<dbReference type="PANTHER" id="PTHR32303">
    <property type="entry name" value="QUINOPROTEIN ALCOHOL DEHYDROGENASE (CYTOCHROME C)"/>
    <property type="match status" value="1"/>
</dbReference>
<evidence type="ECO:0000313" key="6">
    <source>
        <dbReference type="EMBL" id="GGK40946.1"/>
    </source>
</evidence>
<feature type="transmembrane region" description="Helical" evidence="4">
    <location>
        <begin position="89"/>
        <end position="106"/>
    </location>
</feature>
<proteinExistence type="inferred from homology"/>
<dbReference type="InterPro" id="IPR011047">
    <property type="entry name" value="Quinoprotein_ADH-like_sf"/>
</dbReference>
<dbReference type="PANTHER" id="PTHR32303:SF4">
    <property type="entry name" value="QUINOPROTEIN GLUCOSE DEHYDROGENASE"/>
    <property type="match status" value="1"/>
</dbReference>
<feature type="transmembrane region" description="Helical" evidence="4">
    <location>
        <begin position="65"/>
        <end position="83"/>
    </location>
</feature>
<comment type="cofactor">
    <cofactor evidence="1">
        <name>pyrroloquinoline quinone</name>
        <dbReference type="ChEBI" id="CHEBI:58442"/>
    </cofactor>
</comment>
<dbReference type="RefSeq" id="WP_188914070.1">
    <property type="nucleotide sequence ID" value="NZ_BMMF01000009.1"/>
</dbReference>